<dbReference type="AlphaFoldDB" id="A0A4P7AH56"/>
<keyword evidence="1" id="KW-0808">Transferase</keyword>
<evidence type="ECO:0000313" key="6">
    <source>
        <dbReference type="EMBL" id="QBQ07451.1"/>
    </source>
</evidence>
<dbReference type="InterPro" id="IPR002504">
    <property type="entry name" value="NADK"/>
</dbReference>
<evidence type="ECO:0000256" key="2">
    <source>
        <dbReference type="ARBA" id="ARBA00022777"/>
    </source>
</evidence>
<keyword evidence="4" id="KW-0520">NAD</keyword>
<evidence type="ECO:0000256" key="4">
    <source>
        <dbReference type="ARBA" id="ARBA00023027"/>
    </source>
</evidence>
<name>A0A4P7AH56_9MOLU</name>
<dbReference type="InterPro" id="IPR016064">
    <property type="entry name" value="NAD/diacylglycerol_kinase_sf"/>
</dbReference>
<keyword evidence="7" id="KW-1185">Reference proteome</keyword>
<keyword evidence="2 6" id="KW-0418">Kinase</keyword>
<evidence type="ECO:0000313" key="7">
    <source>
        <dbReference type="Proteomes" id="UP000294309"/>
    </source>
</evidence>
<dbReference type="EMBL" id="CP038013">
    <property type="protein sequence ID" value="QBQ07451.1"/>
    <property type="molecule type" value="Genomic_DNA"/>
</dbReference>
<proteinExistence type="predicted"/>
<dbReference type="GO" id="GO:0005524">
    <property type="term" value="F:ATP binding"/>
    <property type="evidence" value="ECO:0007669"/>
    <property type="project" value="UniProtKB-ARBA"/>
</dbReference>
<dbReference type="Pfam" id="PF20143">
    <property type="entry name" value="NAD_kinase_C"/>
    <property type="match status" value="1"/>
</dbReference>
<gene>
    <name evidence="6" type="primary">ppnK</name>
    <name evidence="6" type="ORF">SGLAD_v1c02520</name>
</gene>
<dbReference type="Gene3D" id="2.60.200.30">
    <property type="entry name" value="Probable inorganic polyphosphate/atp-NAD kinase, domain 2"/>
    <property type="match status" value="1"/>
</dbReference>
<dbReference type="GO" id="GO:0051287">
    <property type="term" value="F:NAD binding"/>
    <property type="evidence" value="ECO:0007669"/>
    <property type="project" value="UniProtKB-ARBA"/>
</dbReference>
<dbReference type="Pfam" id="PF01513">
    <property type="entry name" value="NAD_kinase"/>
    <property type="match status" value="1"/>
</dbReference>
<dbReference type="GO" id="GO:0019674">
    <property type="term" value="P:NAD+ metabolic process"/>
    <property type="evidence" value="ECO:0007669"/>
    <property type="project" value="InterPro"/>
</dbReference>
<sequence>MQKFTIVSNDYEITKKSVEKLKSTLIDKKYIQDDINPEIVFVIGGDGTFLKAVHLYQNILEKVKLIPFKFGGIGYYTNKNELKNIEKILEALEKNLLFENSYQLLEVINGSKTHYIINEIRILNERKPLYTKIYINDEYLETFHGTGLVISTSTGSTGYIKSAGGSVILPKNAGLFQIQELVPVSTNRFRTLNSPIILNDKYVVKLEFETNQDILICDTQEREMKSNFLSIKVSHKKVNILSHNNPDLISEINILREIFIIDKKEVK</sequence>
<dbReference type="PANTHER" id="PTHR20275">
    <property type="entry name" value="NAD KINASE"/>
    <property type="match status" value="1"/>
</dbReference>
<protein>
    <submittedName>
        <fullName evidence="6">Inorganic polyphosphate/ATP-NAD kinase</fullName>
    </submittedName>
</protein>
<dbReference type="InterPro" id="IPR017437">
    <property type="entry name" value="ATP-NAD_kinase_PpnK-typ_C"/>
</dbReference>
<dbReference type="Proteomes" id="UP000294309">
    <property type="component" value="Chromosome"/>
</dbReference>
<evidence type="ECO:0000256" key="1">
    <source>
        <dbReference type="ARBA" id="ARBA00022679"/>
    </source>
</evidence>
<dbReference type="InterPro" id="IPR017438">
    <property type="entry name" value="ATP-NAD_kinase_N"/>
</dbReference>
<dbReference type="Gene3D" id="3.40.50.10330">
    <property type="entry name" value="Probable inorganic polyphosphate/atp-NAD kinase, domain 1"/>
    <property type="match status" value="1"/>
</dbReference>
<dbReference type="GO" id="GO:0003951">
    <property type="term" value="F:NAD+ kinase activity"/>
    <property type="evidence" value="ECO:0007669"/>
    <property type="project" value="UniProtKB-EC"/>
</dbReference>
<evidence type="ECO:0000256" key="3">
    <source>
        <dbReference type="ARBA" id="ARBA00022857"/>
    </source>
</evidence>
<comment type="catalytic activity">
    <reaction evidence="5">
        <text>NAD(+) + ATP = ADP + NADP(+) + H(+)</text>
        <dbReference type="Rhea" id="RHEA:18629"/>
        <dbReference type="ChEBI" id="CHEBI:15378"/>
        <dbReference type="ChEBI" id="CHEBI:30616"/>
        <dbReference type="ChEBI" id="CHEBI:57540"/>
        <dbReference type="ChEBI" id="CHEBI:58349"/>
        <dbReference type="ChEBI" id="CHEBI:456216"/>
        <dbReference type="EC" id="2.7.1.23"/>
    </reaction>
</comment>
<dbReference type="OrthoDB" id="9774737at2"/>
<reference evidence="6 7" key="1">
    <citation type="submission" date="2019-03" db="EMBL/GenBank/DDBJ databases">
        <title>Complete genome sequence of Spiroplasma gladiatoris TG-1 (DSM 22552).</title>
        <authorList>
            <person name="Lin Y.-C."/>
            <person name="Chou L."/>
            <person name="Kuo C.-H."/>
        </authorList>
    </citation>
    <scope>NUCLEOTIDE SEQUENCE [LARGE SCALE GENOMIC DNA]</scope>
    <source>
        <strain evidence="6 7">TG-1</strain>
    </source>
</reference>
<evidence type="ECO:0000256" key="5">
    <source>
        <dbReference type="ARBA" id="ARBA00047925"/>
    </source>
</evidence>
<dbReference type="KEGG" id="sgq:SGLAD_v1c02520"/>
<dbReference type="PANTHER" id="PTHR20275:SF0">
    <property type="entry name" value="NAD KINASE"/>
    <property type="match status" value="1"/>
</dbReference>
<organism evidence="6 7">
    <name type="scientific">Spiroplasma gladiatoris</name>
    <dbReference type="NCBI Taxonomy" id="2143"/>
    <lineage>
        <taxon>Bacteria</taxon>
        <taxon>Bacillati</taxon>
        <taxon>Mycoplasmatota</taxon>
        <taxon>Mollicutes</taxon>
        <taxon>Entomoplasmatales</taxon>
        <taxon>Spiroplasmataceae</taxon>
        <taxon>Spiroplasma</taxon>
    </lineage>
</organism>
<keyword evidence="3" id="KW-0521">NADP</keyword>
<accession>A0A4P7AH56</accession>
<dbReference type="RefSeq" id="WP_134297243.1">
    <property type="nucleotide sequence ID" value="NZ_CP038013.1"/>
</dbReference>
<dbReference type="SUPFAM" id="SSF111331">
    <property type="entry name" value="NAD kinase/diacylglycerol kinase-like"/>
    <property type="match status" value="1"/>
</dbReference>
<dbReference type="GO" id="GO:0006741">
    <property type="term" value="P:NADP+ biosynthetic process"/>
    <property type="evidence" value="ECO:0007669"/>
    <property type="project" value="InterPro"/>
</dbReference>